<protein>
    <submittedName>
        <fullName evidence="5">Esterase</fullName>
    </submittedName>
</protein>
<dbReference type="SUPFAM" id="SSF53474">
    <property type="entry name" value="alpha/beta-Hydrolases"/>
    <property type="match status" value="1"/>
</dbReference>
<dbReference type="RefSeq" id="WP_203902785.1">
    <property type="nucleotide sequence ID" value="NZ_BOPF01000026.1"/>
</dbReference>
<keyword evidence="1" id="KW-0378">Hydrolase</keyword>
<gene>
    <name evidence="5" type="ORF">Val02_61970</name>
</gene>
<keyword evidence="4" id="KW-0732">Signal</keyword>
<dbReference type="InterPro" id="IPR029058">
    <property type="entry name" value="AB_hydrolase_fold"/>
</dbReference>
<evidence type="ECO:0000313" key="5">
    <source>
        <dbReference type="EMBL" id="GIJ49311.1"/>
    </source>
</evidence>
<evidence type="ECO:0000256" key="3">
    <source>
        <dbReference type="ARBA" id="ARBA00023098"/>
    </source>
</evidence>
<accession>A0A8J3YT23</accession>
<dbReference type="Pfam" id="PF03403">
    <property type="entry name" value="PAF-AH_p_II"/>
    <property type="match status" value="2"/>
</dbReference>
<evidence type="ECO:0000313" key="6">
    <source>
        <dbReference type="Proteomes" id="UP000619260"/>
    </source>
</evidence>
<keyword evidence="2" id="KW-0442">Lipid degradation</keyword>
<evidence type="ECO:0000256" key="2">
    <source>
        <dbReference type="ARBA" id="ARBA00022963"/>
    </source>
</evidence>
<evidence type="ECO:0000256" key="1">
    <source>
        <dbReference type="ARBA" id="ARBA00022801"/>
    </source>
</evidence>
<keyword evidence="3" id="KW-0443">Lipid metabolism</keyword>
<organism evidence="5 6">
    <name type="scientific">Virgisporangium aliadipatigenens</name>
    <dbReference type="NCBI Taxonomy" id="741659"/>
    <lineage>
        <taxon>Bacteria</taxon>
        <taxon>Bacillati</taxon>
        <taxon>Actinomycetota</taxon>
        <taxon>Actinomycetes</taxon>
        <taxon>Micromonosporales</taxon>
        <taxon>Micromonosporaceae</taxon>
        <taxon>Virgisporangium</taxon>
    </lineage>
</organism>
<dbReference type="EMBL" id="BOPF01000026">
    <property type="protein sequence ID" value="GIJ49311.1"/>
    <property type="molecule type" value="Genomic_DNA"/>
</dbReference>
<dbReference type="Gene3D" id="3.40.50.1820">
    <property type="entry name" value="alpha/beta hydrolase"/>
    <property type="match status" value="1"/>
</dbReference>
<keyword evidence="6" id="KW-1185">Reference proteome</keyword>
<name>A0A8J3YT23_9ACTN</name>
<reference evidence="5" key="1">
    <citation type="submission" date="2021-01" db="EMBL/GenBank/DDBJ databases">
        <title>Whole genome shotgun sequence of Virgisporangium aliadipatigenens NBRC 105644.</title>
        <authorList>
            <person name="Komaki H."/>
            <person name="Tamura T."/>
        </authorList>
    </citation>
    <scope>NUCLEOTIDE SEQUENCE</scope>
    <source>
        <strain evidence="5">NBRC 105644</strain>
    </source>
</reference>
<proteinExistence type="predicted"/>
<dbReference type="GO" id="GO:0016042">
    <property type="term" value="P:lipid catabolic process"/>
    <property type="evidence" value="ECO:0007669"/>
    <property type="project" value="UniProtKB-KW"/>
</dbReference>
<dbReference type="PANTHER" id="PTHR10272:SF0">
    <property type="entry name" value="PLATELET-ACTIVATING FACTOR ACETYLHYDROLASE"/>
    <property type="match status" value="1"/>
</dbReference>
<dbReference type="GO" id="GO:0003847">
    <property type="term" value="F:1-alkyl-2-acetylglycerophosphocholine esterase activity"/>
    <property type="evidence" value="ECO:0007669"/>
    <property type="project" value="TreeGrafter"/>
</dbReference>
<dbReference type="AlphaFoldDB" id="A0A8J3YT23"/>
<evidence type="ECO:0000256" key="4">
    <source>
        <dbReference type="SAM" id="SignalP"/>
    </source>
</evidence>
<comment type="caution">
    <text evidence="5">The sequence shown here is derived from an EMBL/GenBank/DDBJ whole genome shotgun (WGS) entry which is preliminary data.</text>
</comment>
<sequence length="370" mass="39552">MRIPTFAAVLLIAAVMVLVAPGPATAEPTVHSGLSLPPPTGPLHTARAVRHLVDESRPDPWVPTERRQLMLSVWYPARHDDGPTAPYLSPAESRLFMSRLTAPGVPPEILSTVATHSTVDTPAKPRPGGWPVVVLSPGFSFPRATLTGLAEDLASRGYVVVGVDHTYEAFGVTLPDGRVTGCVACEVPGLSGERVAGGRARDVSFVLDRLPSLGVPVDPHRIAMVGHSMGGAAALATMLADPRVDVGVNLDGTFHPALPPSGMPRPFLMMGNEEHGQPGAEPTRTWDTTWANLSGWKRWLSVTGTTHSSFTDLAVLADQLGLPIQELSGERATEITRTYVAAVLDRHLRRIPQPLLNGGSHRYPEVIFQP</sequence>
<feature type="chain" id="PRO_5035252245" evidence="4">
    <location>
        <begin position="27"/>
        <end position="370"/>
    </location>
</feature>
<feature type="signal peptide" evidence="4">
    <location>
        <begin position="1"/>
        <end position="26"/>
    </location>
</feature>
<dbReference type="PANTHER" id="PTHR10272">
    <property type="entry name" value="PLATELET-ACTIVATING FACTOR ACETYLHYDROLASE"/>
    <property type="match status" value="1"/>
</dbReference>
<dbReference type="Proteomes" id="UP000619260">
    <property type="component" value="Unassembled WGS sequence"/>
</dbReference>